<dbReference type="Gene3D" id="3.10.10.10">
    <property type="entry name" value="HIV Type 1 Reverse Transcriptase, subunit A, domain 1"/>
    <property type="match status" value="1"/>
</dbReference>
<dbReference type="GO" id="GO:0004519">
    <property type="term" value="F:endonuclease activity"/>
    <property type="evidence" value="ECO:0007669"/>
    <property type="project" value="UniProtKB-KW"/>
</dbReference>
<gene>
    <name evidence="11" type="ORF">V1264_021409</name>
</gene>
<evidence type="ECO:0008006" key="13">
    <source>
        <dbReference type="Google" id="ProtNLM"/>
    </source>
</evidence>
<dbReference type="SUPFAM" id="SSF47353">
    <property type="entry name" value="Retrovirus capsid dimerization domain-like"/>
    <property type="match status" value="1"/>
</dbReference>
<feature type="region of interest" description="Disordered" evidence="7">
    <location>
        <begin position="289"/>
        <end position="322"/>
    </location>
</feature>
<dbReference type="PROSITE" id="PS50804">
    <property type="entry name" value="SCAN_BOX"/>
    <property type="match status" value="1"/>
</dbReference>
<keyword evidence="5" id="KW-0378">Hydrolase</keyword>
<dbReference type="InterPro" id="IPR001584">
    <property type="entry name" value="Integrase_cat-core"/>
</dbReference>
<dbReference type="FunFam" id="3.10.20.370:FF:000001">
    <property type="entry name" value="Retrovirus-related Pol polyprotein from transposon 17.6-like protein"/>
    <property type="match status" value="1"/>
</dbReference>
<feature type="region of interest" description="Disordered" evidence="7">
    <location>
        <begin position="46"/>
        <end position="69"/>
    </location>
</feature>
<keyword evidence="4" id="KW-0255">Endonuclease</keyword>
<dbReference type="CDD" id="cd01647">
    <property type="entry name" value="RT_LTR"/>
    <property type="match status" value="1"/>
</dbReference>
<keyword evidence="6" id="KW-0695">RNA-directed DNA polymerase</keyword>
<evidence type="ECO:0000256" key="4">
    <source>
        <dbReference type="ARBA" id="ARBA00022759"/>
    </source>
</evidence>
<dbReference type="PANTHER" id="PTHR37984">
    <property type="entry name" value="PROTEIN CBG26694"/>
    <property type="match status" value="1"/>
</dbReference>
<dbReference type="InterPro" id="IPR041588">
    <property type="entry name" value="Integrase_H2C2"/>
</dbReference>
<dbReference type="CDD" id="cd09274">
    <property type="entry name" value="RNase_HI_RT_Ty3"/>
    <property type="match status" value="1"/>
</dbReference>
<dbReference type="Pfam" id="PF02023">
    <property type="entry name" value="SCAN"/>
    <property type="match status" value="1"/>
</dbReference>
<keyword evidence="2" id="KW-0548">Nucleotidyltransferase</keyword>
<dbReference type="InterPro" id="IPR050951">
    <property type="entry name" value="Retrovirus_Pol_polyprotein"/>
</dbReference>
<dbReference type="Pfam" id="PF00078">
    <property type="entry name" value="RVT_1"/>
    <property type="match status" value="1"/>
</dbReference>
<dbReference type="EMBL" id="JBAMIC010004070">
    <property type="protein sequence ID" value="KAK7087340.1"/>
    <property type="molecule type" value="Genomic_DNA"/>
</dbReference>
<dbReference type="Pfam" id="PF00665">
    <property type="entry name" value="rve"/>
    <property type="match status" value="1"/>
</dbReference>
<feature type="domain" description="SCAN box" evidence="8">
    <location>
        <begin position="208"/>
        <end position="282"/>
    </location>
</feature>
<keyword evidence="3" id="KW-0540">Nuclease</keyword>
<feature type="compositionally biased region" description="Polar residues" evidence="7">
    <location>
        <begin position="102"/>
        <end position="113"/>
    </location>
</feature>
<evidence type="ECO:0000313" key="11">
    <source>
        <dbReference type="EMBL" id="KAK7087340.1"/>
    </source>
</evidence>
<dbReference type="PROSITE" id="PS50878">
    <property type="entry name" value="RT_POL"/>
    <property type="match status" value="1"/>
</dbReference>
<evidence type="ECO:0000256" key="1">
    <source>
        <dbReference type="ARBA" id="ARBA00022679"/>
    </source>
</evidence>
<accession>A0AAN9AI79</accession>
<dbReference type="Gene3D" id="3.30.420.10">
    <property type="entry name" value="Ribonuclease H-like superfamily/Ribonuclease H"/>
    <property type="match status" value="1"/>
</dbReference>
<evidence type="ECO:0000256" key="6">
    <source>
        <dbReference type="ARBA" id="ARBA00022918"/>
    </source>
</evidence>
<evidence type="ECO:0000313" key="12">
    <source>
        <dbReference type="Proteomes" id="UP001374579"/>
    </source>
</evidence>
<evidence type="ECO:0000256" key="7">
    <source>
        <dbReference type="SAM" id="MobiDB-lite"/>
    </source>
</evidence>
<reference evidence="11 12" key="1">
    <citation type="submission" date="2024-02" db="EMBL/GenBank/DDBJ databases">
        <title>Chromosome-scale genome assembly of the rough periwinkle Littorina saxatilis.</title>
        <authorList>
            <person name="De Jode A."/>
            <person name="Faria R."/>
            <person name="Formenti G."/>
            <person name="Sims Y."/>
            <person name="Smith T.P."/>
            <person name="Tracey A."/>
            <person name="Wood J.M.D."/>
            <person name="Zagrodzka Z.B."/>
            <person name="Johannesson K."/>
            <person name="Butlin R.K."/>
            <person name="Leder E.H."/>
        </authorList>
    </citation>
    <scope>NUCLEOTIDE SEQUENCE [LARGE SCALE GENOMIC DNA]</scope>
    <source>
        <strain evidence="11">Snail1</strain>
        <tissue evidence="11">Muscle</tissue>
    </source>
</reference>
<name>A0AAN9AI79_9CAEN</name>
<evidence type="ECO:0000256" key="5">
    <source>
        <dbReference type="ARBA" id="ARBA00022801"/>
    </source>
</evidence>
<evidence type="ECO:0000259" key="10">
    <source>
        <dbReference type="PROSITE" id="PS50994"/>
    </source>
</evidence>
<dbReference type="InterPro" id="IPR000477">
    <property type="entry name" value="RT_dom"/>
</dbReference>
<dbReference type="FunFam" id="1.10.340.70:FF:000001">
    <property type="entry name" value="Retrovirus-related Pol polyprotein from transposon gypsy-like Protein"/>
    <property type="match status" value="1"/>
</dbReference>
<dbReference type="InterPro" id="IPR054465">
    <property type="entry name" value="Integrase_p58-like_C"/>
</dbReference>
<dbReference type="InterPro" id="IPR036397">
    <property type="entry name" value="RNaseH_sf"/>
</dbReference>
<evidence type="ECO:0000256" key="3">
    <source>
        <dbReference type="ARBA" id="ARBA00022722"/>
    </source>
</evidence>
<dbReference type="Pfam" id="PF17921">
    <property type="entry name" value="Integrase_H2C2"/>
    <property type="match status" value="1"/>
</dbReference>
<dbReference type="FunFam" id="3.30.70.270:FF:000020">
    <property type="entry name" value="Transposon Tf2-6 polyprotein-like Protein"/>
    <property type="match status" value="1"/>
</dbReference>
<comment type="caution">
    <text evidence="11">The sequence shown here is derived from an EMBL/GenBank/DDBJ whole genome shotgun (WGS) entry which is preliminary data.</text>
</comment>
<dbReference type="PANTHER" id="PTHR37984:SF5">
    <property type="entry name" value="PROTEIN NYNRIN-LIKE"/>
    <property type="match status" value="1"/>
</dbReference>
<dbReference type="GO" id="GO:0015074">
    <property type="term" value="P:DNA integration"/>
    <property type="evidence" value="ECO:0007669"/>
    <property type="project" value="InterPro"/>
</dbReference>
<keyword evidence="1" id="KW-0808">Transferase</keyword>
<dbReference type="Gene3D" id="1.10.4020.10">
    <property type="entry name" value="DNA breaking-rejoining enzymes"/>
    <property type="match status" value="1"/>
</dbReference>
<feature type="compositionally biased region" description="Basic and acidic residues" evidence="7">
    <location>
        <begin position="289"/>
        <end position="298"/>
    </location>
</feature>
<dbReference type="FunFam" id="3.30.420.10:FF:000032">
    <property type="entry name" value="Retrovirus-related Pol polyprotein from transposon 297-like Protein"/>
    <property type="match status" value="1"/>
</dbReference>
<dbReference type="InterPro" id="IPR012337">
    <property type="entry name" value="RNaseH-like_sf"/>
</dbReference>
<dbReference type="Gene3D" id="1.10.340.70">
    <property type="match status" value="1"/>
</dbReference>
<organism evidence="11 12">
    <name type="scientific">Littorina saxatilis</name>
    <dbReference type="NCBI Taxonomy" id="31220"/>
    <lineage>
        <taxon>Eukaryota</taxon>
        <taxon>Metazoa</taxon>
        <taxon>Spiralia</taxon>
        <taxon>Lophotrochozoa</taxon>
        <taxon>Mollusca</taxon>
        <taxon>Gastropoda</taxon>
        <taxon>Caenogastropoda</taxon>
        <taxon>Littorinimorpha</taxon>
        <taxon>Littorinoidea</taxon>
        <taxon>Littorinidae</taxon>
        <taxon>Littorina</taxon>
    </lineage>
</organism>
<dbReference type="PROSITE" id="PS50994">
    <property type="entry name" value="INTEGRASE"/>
    <property type="match status" value="1"/>
</dbReference>
<keyword evidence="12" id="KW-1185">Reference proteome</keyword>
<dbReference type="InterPro" id="IPR041373">
    <property type="entry name" value="RT_RNaseH"/>
</dbReference>
<dbReference type="SUPFAM" id="SSF56672">
    <property type="entry name" value="DNA/RNA polymerases"/>
    <property type="match status" value="1"/>
</dbReference>
<dbReference type="InterPro" id="IPR038269">
    <property type="entry name" value="SCAN_sf"/>
</dbReference>
<dbReference type="GO" id="GO:0003964">
    <property type="term" value="F:RNA-directed DNA polymerase activity"/>
    <property type="evidence" value="ECO:0007669"/>
    <property type="project" value="UniProtKB-KW"/>
</dbReference>
<dbReference type="GO" id="GO:0016787">
    <property type="term" value="F:hydrolase activity"/>
    <property type="evidence" value="ECO:0007669"/>
    <property type="project" value="UniProtKB-KW"/>
</dbReference>
<dbReference type="Gene3D" id="3.30.70.270">
    <property type="match status" value="2"/>
</dbReference>
<dbReference type="GO" id="GO:0003676">
    <property type="term" value="F:nucleic acid binding"/>
    <property type="evidence" value="ECO:0007669"/>
    <property type="project" value="InterPro"/>
</dbReference>
<dbReference type="InterPro" id="IPR043128">
    <property type="entry name" value="Rev_trsase/Diguanyl_cyclase"/>
</dbReference>
<feature type="region of interest" description="Disordered" evidence="7">
    <location>
        <begin position="101"/>
        <end position="124"/>
    </location>
</feature>
<sequence>MPRPRQVAEVDSPLVAYQRDGNVLGLSGKPLAEYIEKRRLEELEEKKRKDNLELEEKKRKDNLELEERRRREALQAEERRIAAEREDRREERDFELRRIELQNQAEGNRNQNARELGNDASPGHEKSIKLKLPYLDDKDDLEAYFRQFERVAKISKWDDDDWGARLGCQLKGKAREAYARLSDEEAKDYNTVKAAILEKFQLTSEAYRKKFRGAKKEAGESAKEGLTRIQLYFDRWVELAKREGKAHDPKSLIIMERFLEWLPFEQARFVRERNPINVDEALKHARVYEESRESEHRRAIPNPPKTVHNQPNGGSKPPANVRTDNFRFGNASEGQRSGPSGCFLCGGPHLARQCPKSKPNNKPSSASTITLAAVDVQEPPTVCEKCCNLVFEPQCEATVEGKTVRAIRDTGASAIIVDSEIVPREKYTGEAKRVVLADSRVTRELPIAEVEMRTPFFSGITKVLVMDRPVHPVLIGNVRTDSQNVETGVPLFRARAETCAPVVTRQQEAKSKEKPVKVIPKETLIGQIKPDDLKAEQRNDPDLVKARAVADQKIKTGTRYVWKKDILYRVYSSKDTEYKQVVVPKKFRDEVMGLAHDSPMSGHLGARKTRDRIWRDFFWPGICGDVRRYCASCDACQRSTPKGATRKVPLQKVPLMNTPFERVGVDIIGPILPASARGHRYILTMIDHATRYAEAVPLKDISSETVADALFEMWTRFGLPKEVLTDQGGQFVGGYMTEVNRLLGVKGLRTSPFHAQTNGLTEKLNSTLKSMMKRMCQEQPKEWDKFIPALLFAYREVPQESLMFSPFELLYGREVRGPMQVLRQIWTDDESSEELRTTIGHIVDLSNKIEQTCTLARENLSKASLRHARAYDKNTRQRHLAKGDKVLILLPVKHNKLQLTWKGPYKIVDRVGSCNYRVQMGNKVKVYHANLLKLYVERTASDVPDGAAVRSAEPAEEEVAIVMHEMSDSEDGGLNTDKIPLIPLAPKEKWDDVVINAELSVEKQKDLRNLCRSHQKALSNMPGSCQLEESEIKLSTSEPVRVKQYPIPHSQRETIKKEVQTMEKMGVIEPSVSPYSSPVVLTQKRDGTVRFCMDYRKLNKVTEFDSELIPDAEQIFARLQQTEYFSKLDLSKGYWQVGVKEKDRAKTSFSTPGGQYQWTKMPFGLKTASAIFTRCVRKLLDPLGREDVEFFMDDILIATKTWEQHLEALNAVLARLEEVGLTAKPSKCHLGFRELDYLGHRIGHGKISPDDDKTEKIRRAEKPRTKKEVRSFLGLAGYYRKFVPDFARVSAPLTDLTKKDQPEKVVWTKECETAFTTLKQCLTSKPILILPDNSKQYVLRTDASNEALGAVLLQEQGGNLHPVAYASKKLNSAERNYSTIEKECLGVVWGVKRFEQYLYAEQFVIETDHQPLQYLQKSKTENGRLMRWALQLQQHSFTLKVIPGKDNVGADFLSRANYQ</sequence>
<evidence type="ECO:0000259" key="8">
    <source>
        <dbReference type="PROSITE" id="PS50804"/>
    </source>
</evidence>
<feature type="domain" description="Integrase catalytic" evidence="10">
    <location>
        <begin position="655"/>
        <end position="814"/>
    </location>
</feature>
<dbReference type="Pfam" id="PF17917">
    <property type="entry name" value="RT_RNaseH"/>
    <property type="match status" value="1"/>
</dbReference>
<dbReference type="InterPro" id="IPR003309">
    <property type="entry name" value="SCAN_dom"/>
</dbReference>
<feature type="domain" description="Reverse transcriptase" evidence="9">
    <location>
        <begin position="1063"/>
        <end position="1242"/>
    </location>
</feature>
<dbReference type="Proteomes" id="UP001374579">
    <property type="component" value="Unassembled WGS sequence"/>
</dbReference>
<protein>
    <recommendedName>
        <fullName evidence="13">Reverse transcriptase</fullName>
    </recommendedName>
</protein>
<dbReference type="Pfam" id="PF22938">
    <property type="entry name" value="Integrase_p58_C"/>
    <property type="match status" value="1"/>
</dbReference>
<evidence type="ECO:0000256" key="2">
    <source>
        <dbReference type="ARBA" id="ARBA00022695"/>
    </source>
</evidence>
<proteinExistence type="predicted"/>
<dbReference type="SUPFAM" id="SSF53098">
    <property type="entry name" value="Ribonuclease H-like"/>
    <property type="match status" value="1"/>
</dbReference>
<dbReference type="InterPro" id="IPR043502">
    <property type="entry name" value="DNA/RNA_pol_sf"/>
</dbReference>
<evidence type="ECO:0000259" key="9">
    <source>
        <dbReference type="PROSITE" id="PS50878"/>
    </source>
</evidence>